<keyword evidence="1" id="KW-0732">Signal</keyword>
<evidence type="ECO:0000256" key="1">
    <source>
        <dbReference type="SAM" id="SignalP"/>
    </source>
</evidence>
<gene>
    <name evidence="2" type="ORF">AB1471_15505</name>
</gene>
<proteinExistence type="predicted"/>
<name>A0ABV3Q8U4_9BACL</name>
<protein>
    <submittedName>
        <fullName evidence="2">Uncharacterized protein</fullName>
    </submittedName>
</protein>
<dbReference type="EMBL" id="JBFMIA010000025">
    <property type="protein sequence ID" value="MEW9503183.1"/>
    <property type="molecule type" value="Genomic_DNA"/>
</dbReference>
<feature type="signal peptide" evidence="1">
    <location>
        <begin position="1"/>
        <end position="23"/>
    </location>
</feature>
<organism evidence="2 3">
    <name type="scientific">Jeotgalibacillus marinus</name>
    <dbReference type="NCBI Taxonomy" id="86667"/>
    <lineage>
        <taxon>Bacteria</taxon>
        <taxon>Bacillati</taxon>
        <taxon>Bacillota</taxon>
        <taxon>Bacilli</taxon>
        <taxon>Bacillales</taxon>
        <taxon>Caryophanaceae</taxon>
        <taxon>Jeotgalibacillus</taxon>
    </lineage>
</organism>
<keyword evidence="3" id="KW-1185">Reference proteome</keyword>
<dbReference type="Proteomes" id="UP001556040">
    <property type="component" value="Unassembled WGS sequence"/>
</dbReference>
<accession>A0ABV3Q8U4</accession>
<evidence type="ECO:0000313" key="2">
    <source>
        <dbReference type="EMBL" id="MEW9503183.1"/>
    </source>
</evidence>
<reference evidence="2 3" key="1">
    <citation type="journal article" date="1979" name="Int. J. Syst. Evol. Microbiol.">
        <title>Bacillus globisporus subsp. marinus subsp. nov.</title>
        <authorList>
            <person name="Liu H."/>
        </authorList>
    </citation>
    <scope>NUCLEOTIDE SEQUENCE [LARGE SCALE GENOMIC DNA]</scope>
    <source>
        <strain evidence="2 3">DSM 1297</strain>
    </source>
</reference>
<feature type="chain" id="PRO_5046829427" evidence="1">
    <location>
        <begin position="24"/>
        <end position="183"/>
    </location>
</feature>
<sequence length="183" mass="21008">MKPFSIFFVCILLSIGISSHVSGASVKDSNVGMEILTSVDREVTFSMDIEGWQDSPIIENDVHVAHMSIFRETLPIGNYNFFIAYFKVDPYTNELVNEISFKLDVYNQVGFPTRILGFQKLLDYFIKDGYAVTEDYVKVDFYDANWRLHVRRPGHIYDGIVDFSVDLDPDERDLTIKLNSTTP</sequence>
<evidence type="ECO:0000313" key="3">
    <source>
        <dbReference type="Proteomes" id="UP001556040"/>
    </source>
</evidence>
<comment type="caution">
    <text evidence="2">The sequence shown here is derived from an EMBL/GenBank/DDBJ whole genome shotgun (WGS) entry which is preliminary data.</text>
</comment>
<dbReference type="RefSeq" id="WP_367780670.1">
    <property type="nucleotide sequence ID" value="NZ_JBFMIA010000025.1"/>
</dbReference>